<dbReference type="Proteomes" id="UP001302493">
    <property type="component" value="Chromosome"/>
</dbReference>
<organism evidence="1 2">
    <name type="scientific">Brevundimonas nasdae</name>
    <dbReference type="NCBI Taxonomy" id="172043"/>
    <lineage>
        <taxon>Bacteria</taxon>
        <taxon>Pseudomonadati</taxon>
        <taxon>Pseudomonadota</taxon>
        <taxon>Alphaproteobacteria</taxon>
        <taxon>Caulobacterales</taxon>
        <taxon>Caulobacteraceae</taxon>
        <taxon>Brevundimonas</taxon>
    </lineage>
</organism>
<evidence type="ECO:0000313" key="1">
    <source>
        <dbReference type="EMBL" id="WOB79548.1"/>
    </source>
</evidence>
<proteinExistence type="predicted"/>
<name>A0ACD4VN94_9CAUL</name>
<gene>
    <name evidence="1" type="ORF">PZA08_05100</name>
</gene>
<dbReference type="EMBL" id="CP119180">
    <property type="protein sequence ID" value="WOB79548.1"/>
    <property type="molecule type" value="Genomic_DNA"/>
</dbReference>
<protein>
    <submittedName>
        <fullName evidence="1">TetR family transcriptional regulator</fullName>
    </submittedName>
</protein>
<accession>A0ACD4VN94</accession>
<keyword evidence="2" id="KW-1185">Reference proteome</keyword>
<evidence type="ECO:0000313" key="2">
    <source>
        <dbReference type="Proteomes" id="UP001302493"/>
    </source>
</evidence>
<sequence>MKHDDTTQGDGRRQRTRQAITDALIRLMSDQRYSAIRTTDLIQAAGVGRSTFYEHFQSREAVLETIVEPILTPLALAGAGLGNTARLKVLLDHLWDRRALARHLFAQPLQLRLKRSLAVMIEGRLEAGDEHAIPSALKAGGAAAAQLTMLQMWLSGEAQCTPEALAMALVGARGQISRVPTL</sequence>
<reference evidence="1" key="1">
    <citation type="submission" date="2023-03" db="EMBL/GenBank/DDBJ databases">
        <title>Genome sequence of Brevundimonas nasdae SJTX8.</title>
        <authorList>
            <person name="Liang R."/>
        </authorList>
    </citation>
    <scope>NUCLEOTIDE SEQUENCE</scope>
    <source>
        <strain evidence="1">X8</strain>
    </source>
</reference>